<dbReference type="GO" id="GO:0015740">
    <property type="term" value="P:C4-dicarboxylate transport"/>
    <property type="evidence" value="ECO:0007669"/>
    <property type="project" value="TreeGrafter"/>
</dbReference>
<feature type="transmembrane region" description="Helical" evidence="9">
    <location>
        <begin position="47"/>
        <end position="65"/>
    </location>
</feature>
<evidence type="ECO:0000256" key="8">
    <source>
        <dbReference type="ARBA" id="ARBA00038436"/>
    </source>
</evidence>
<evidence type="ECO:0000256" key="7">
    <source>
        <dbReference type="ARBA" id="ARBA00023136"/>
    </source>
</evidence>
<dbReference type="EMBL" id="CP054705">
    <property type="protein sequence ID" value="QQK75374.1"/>
    <property type="molecule type" value="Genomic_DNA"/>
</dbReference>
<dbReference type="AlphaFoldDB" id="A0A7T7CAX8"/>
<dbReference type="Proteomes" id="UP000595823">
    <property type="component" value="Chromosome"/>
</dbReference>
<sequence>MEKSKNIIDRILEYLTSSLLGIMVIVALWQVCSRYVLDAPSTFSEEALRYLLIWVSILGGALAYGKKKHMAILILTNKLPDALSRRLQIIVDMIVTLFAIIVMFIGGYRAVLLAFNQASPAMEFLNVGYVYMVLPLTSVFIFFYAIYNIYHSVIRGKQYVVEKDHIIEQKESGREHTSWN</sequence>
<keyword evidence="7 9" id="KW-0472">Membrane</keyword>
<feature type="transmembrane region" description="Helical" evidence="9">
    <location>
        <begin position="86"/>
        <end position="108"/>
    </location>
</feature>
<dbReference type="GO" id="GO:0005886">
    <property type="term" value="C:plasma membrane"/>
    <property type="evidence" value="ECO:0007669"/>
    <property type="project" value="UniProtKB-SubCell"/>
</dbReference>
<evidence type="ECO:0000256" key="3">
    <source>
        <dbReference type="ARBA" id="ARBA00022475"/>
    </source>
</evidence>
<evidence type="ECO:0000256" key="2">
    <source>
        <dbReference type="ARBA" id="ARBA00022448"/>
    </source>
</evidence>
<organism evidence="11 12">
    <name type="scientific">Salicibibacter cibarius</name>
    <dbReference type="NCBI Taxonomy" id="2743000"/>
    <lineage>
        <taxon>Bacteria</taxon>
        <taxon>Bacillati</taxon>
        <taxon>Bacillota</taxon>
        <taxon>Bacilli</taxon>
        <taxon>Bacillales</taxon>
        <taxon>Bacillaceae</taxon>
        <taxon>Salicibibacter</taxon>
    </lineage>
</organism>
<dbReference type="PANTHER" id="PTHR35011">
    <property type="entry name" value="2,3-DIKETO-L-GULONATE TRAP TRANSPORTER SMALL PERMEASE PROTEIN YIAM"/>
    <property type="match status" value="1"/>
</dbReference>
<feature type="transmembrane region" description="Helical" evidence="9">
    <location>
        <begin position="12"/>
        <end position="31"/>
    </location>
</feature>
<reference evidence="11 12" key="1">
    <citation type="submission" date="2020-06" db="EMBL/GenBank/DDBJ databases">
        <title>Genomic analysis of Salicibibacter sp. NKC5-3.</title>
        <authorList>
            <person name="Oh Y.J."/>
        </authorList>
    </citation>
    <scope>NUCLEOTIDE SEQUENCE [LARGE SCALE GENOMIC DNA]</scope>
    <source>
        <strain evidence="11 12">NKC5-3</strain>
    </source>
</reference>
<dbReference type="RefSeq" id="WP_200128027.1">
    <property type="nucleotide sequence ID" value="NZ_CP054705.1"/>
</dbReference>
<feature type="domain" description="Tripartite ATP-independent periplasmic transporters DctQ component" evidence="10">
    <location>
        <begin position="23"/>
        <end position="152"/>
    </location>
</feature>
<keyword evidence="2" id="KW-0813">Transport</keyword>
<name>A0A7T7CAX8_9BACI</name>
<evidence type="ECO:0000256" key="1">
    <source>
        <dbReference type="ARBA" id="ARBA00004429"/>
    </source>
</evidence>
<dbReference type="Pfam" id="PF04290">
    <property type="entry name" value="DctQ"/>
    <property type="match status" value="1"/>
</dbReference>
<dbReference type="InterPro" id="IPR055348">
    <property type="entry name" value="DctQ"/>
</dbReference>
<keyword evidence="3" id="KW-1003">Cell membrane</keyword>
<dbReference type="InterPro" id="IPR007387">
    <property type="entry name" value="TRAP_DctQ"/>
</dbReference>
<protein>
    <submittedName>
        <fullName evidence="11">TRAP transporter small permease</fullName>
    </submittedName>
</protein>
<evidence type="ECO:0000256" key="9">
    <source>
        <dbReference type="SAM" id="Phobius"/>
    </source>
</evidence>
<evidence type="ECO:0000256" key="4">
    <source>
        <dbReference type="ARBA" id="ARBA00022519"/>
    </source>
</evidence>
<evidence type="ECO:0000256" key="6">
    <source>
        <dbReference type="ARBA" id="ARBA00022989"/>
    </source>
</evidence>
<keyword evidence="4" id="KW-0997">Cell inner membrane</keyword>
<gene>
    <name evidence="11" type="ORF">HUG15_07090</name>
</gene>
<evidence type="ECO:0000256" key="5">
    <source>
        <dbReference type="ARBA" id="ARBA00022692"/>
    </source>
</evidence>
<comment type="similarity">
    <text evidence="8">Belongs to the TRAP transporter small permease family.</text>
</comment>
<evidence type="ECO:0000259" key="10">
    <source>
        <dbReference type="Pfam" id="PF04290"/>
    </source>
</evidence>
<dbReference type="PANTHER" id="PTHR35011:SF2">
    <property type="entry name" value="2,3-DIKETO-L-GULONATE TRAP TRANSPORTER SMALL PERMEASE PROTEIN YIAM"/>
    <property type="match status" value="1"/>
</dbReference>
<evidence type="ECO:0000313" key="12">
    <source>
        <dbReference type="Proteomes" id="UP000595823"/>
    </source>
</evidence>
<keyword evidence="6 9" id="KW-1133">Transmembrane helix</keyword>
<comment type="subcellular location">
    <subcellularLocation>
        <location evidence="1">Cell inner membrane</location>
        <topology evidence="1">Multi-pass membrane protein</topology>
    </subcellularLocation>
</comment>
<proteinExistence type="inferred from homology"/>
<feature type="transmembrane region" description="Helical" evidence="9">
    <location>
        <begin position="128"/>
        <end position="147"/>
    </location>
</feature>
<dbReference type="KEGG" id="scia:HUG15_07090"/>
<evidence type="ECO:0000313" key="11">
    <source>
        <dbReference type="EMBL" id="QQK75374.1"/>
    </source>
</evidence>
<accession>A0A7T7CAX8</accession>
<dbReference type="GO" id="GO:0022857">
    <property type="term" value="F:transmembrane transporter activity"/>
    <property type="evidence" value="ECO:0007669"/>
    <property type="project" value="TreeGrafter"/>
</dbReference>
<keyword evidence="5 9" id="KW-0812">Transmembrane</keyword>
<keyword evidence="12" id="KW-1185">Reference proteome</keyword>